<reference evidence="1 2" key="1">
    <citation type="journal article" date="2021" name="BMC Genomics">
        <title>Datura genome reveals duplications of psychoactive alkaloid biosynthetic genes and high mutation rate following tissue culture.</title>
        <authorList>
            <person name="Rajewski A."/>
            <person name="Carter-House D."/>
            <person name="Stajich J."/>
            <person name="Litt A."/>
        </authorList>
    </citation>
    <scope>NUCLEOTIDE SEQUENCE [LARGE SCALE GENOMIC DNA]</scope>
    <source>
        <strain evidence="1">AR-01</strain>
    </source>
</reference>
<evidence type="ECO:0000313" key="1">
    <source>
        <dbReference type="EMBL" id="MCD9641333.1"/>
    </source>
</evidence>
<gene>
    <name evidence="1" type="ORF">HAX54_027486</name>
</gene>
<organism evidence="1 2">
    <name type="scientific">Datura stramonium</name>
    <name type="common">Jimsonweed</name>
    <name type="synonym">Common thornapple</name>
    <dbReference type="NCBI Taxonomy" id="4076"/>
    <lineage>
        <taxon>Eukaryota</taxon>
        <taxon>Viridiplantae</taxon>
        <taxon>Streptophyta</taxon>
        <taxon>Embryophyta</taxon>
        <taxon>Tracheophyta</taxon>
        <taxon>Spermatophyta</taxon>
        <taxon>Magnoliopsida</taxon>
        <taxon>eudicotyledons</taxon>
        <taxon>Gunneridae</taxon>
        <taxon>Pentapetalae</taxon>
        <taxon>asterids</taxon>
        <taxon>lamiids</taxon>
        <taxon>Solanales</taxon>
        <taxon>Solanaceae</taxon>
        <taxon>Solanoideae</taxon>
        <taxon>Datureae</taxon>
        <taxon>Datura</taxon>
    </lineage>
</organism>
<protein>
    <submittedName>
        <fullName evidence="1">Uncharacterized protein</fullName>
    </submittedName>
</protein>
<proteinExistence type="predicted"/>
<name>A0ABS8V512_DATST</name>
<evidence type="ECO:0000313" key="2">
    <source>
        <dbReference type="Proteomes" id="UP000823775"/>
    </source>
</evidence>
<dbReference type="EMBL" id="JACEIK010003333">
    <property type="protein sequence ID" value="MCD9641333.1"/>
    <property type="molecule type" value="Genomic_DNA"/>
</dbReference>
<comment type="caution">
    <text evidence="1">The sequence shown here is derived from an EMBL/GenBank/DDBJ whole genome shotgun (WGS) entry which is preliminary data.</text>
</comment>
<sequence>ITLMALYHGDILQGSGAPSTIATQEKSSLPAKPPIQRDPNEVKVSEGSVSDMAIYGTPVVPHAPLSDMGEHDIDVDYRAICTLGKCIEDNNTAGAWRHWRQMDKLVDVTDVKGLEELHGRTLTTTRLYVRMTTIMPISMG</sequence>
<dbReference type="Proteomes" id="UP000823775">
    <property type="component" value="Unassembled WGS sequence"/>
</dbReference>
<accession>A0ABS8V512</accession>
<keyword evidence="2" id="KW-1185">Reference proteome</keyword>
<feature type="non-terminal residue" evidence="1">
    <location>
        <position position="1"/>
    </location>
</feature>